<keyword evidence="1" id="KW-0430">Lectin</keyword>
<dbReference type="GO" id="GO:0030246">
    <property type="term" value="F:carbohydrate binding"/>
    <property type="evidence" value="ECO:0007669"/>
    <property type="project" value="UniProtKB-KW"/>
</dbReference>
<reference evidence="1" key="1">
    <citation type="submission" date="2020-05" db="EMBL/GenBank/DDBJ databases">
        <authorList>
            <person name="Chiriac C."/>
            <person name="Salcher M."/>
            <person name="Ghai R."/>
            <person name="Kavagutti S V."/>
        </authorList>
    </citation>
    <scope>NUCLEOTIDE SEQUENCE</scope>
</reference>
<gene>
    <name evidence="1" type="ORF">UFOVP195_45</name>
</gene>
<dbReference type="EMBL" id="LR798241">
    <property type="protein sequence ID" value="CAB5214267.1"/>
    <property type="molecule type" value="Genomic_DNA"/>
</dbReference>
<accession>A0A6J7WK23</accession>
<evidence type="ECO:0000313" key="1">
    <source>
        <dbReference type="EMBL" id="CAB5214267.1"/>
    </source>
</evidence>
<dbReference type="InterPro" id="IPR013320">
    <property type="entry name" value="ConA-like_dom_sf"/>
</dbReference>
<proteinExistence type="predicted"/>
<sequence length="427" mass="44523">MWVKRGTLTSNYQYLFSHPNSGATDGYGLAFNITTDTLYYYNGTAQATTVAYRDPAAWYHIVFSNNAGSFTLYVNGVSVKTGTATAIPSGAVMNLGRYGYTPGFYFDGEMAEVNFVDGQSLLPASFGATGANSQWLPIAYAGTYGTNGFYLPFTTTTSTSTLVADSSGNGNNWTPNNISLTAGSTYDSLTDVPTISGTASNYVVWNPLWQGRTNVPTNGNLDYPASSAGIGTIDLSTGSFYWEITATGGIATVAVYSTSVSSSIAVALGLTYGFRFNGSTGAFDYTTNGSSFTSIATGLTSGPYFIYVSTAAATTASLNAGQRPLTYTPPTGFLALNTYNIPAGTVTTSGTFTGNASTDGPFVYLNGTPTTMTINGNAVTFGTQADKLANGFKVRSSSASYNASGSNTYTASTVGAVFKYEDAQGNP</sequence>
<dbReference type="Gene3D" id="2.60.120.200">
    <property type="match status" value="1"/>
</dbReference>
<dbReference type="Pfam" id="PF13385">
    <property type="entry name" value="Laminin_G_3"/>
    <property type="match status" value="1"/>
</dbReference>
<organism evidence="1">
    <name type="scientific">uncultured Caudovirales phage</name>
    <dbReference type="NCBI Taxonomy" id="2100421"/>
    <lineage>
        <taxon>Viruses</taxon>
        <taxon>Duplodnaviria</taxon>
        <taxon>Heunggongvirae</taxon>
        <taxon>Uroviricota</taxon>
        <taxon>Caudoviricetes</taxon>
        <taxon>Peduoviridae</taxon>
        <taxon>Maltschvirus</taxon>
        <taxon>Maltschvirus maltsch</taxon>
    </lineage>
</organism>
<protein>
    <submittedName>
        <fullName evidence="1">Concanavalin A-like lectin/glucanases superfamily</fullName>
    </submittedName>
</protein>
<dbReference type="SUPFAM" id="SSF49899">
    <property type="entry name" value="Concanavalin A-like lectins/glucanases"/>
    <property type="match status" value="1"/>
</dbReference>
<name>A0A6J7WK23_9CAUD</name>